<evidence type="ECO:0000313" key="1">
    <source>
        <dbReference type="EMBL" id="KXX78982.1"/>
    </source>
</evidence>
<organism evidence="1 2">
    <name type="scientific">Madurella mycetomatis</name>
    <dbReference type="NCBI Taxonomy" id="100816"/>
    <lineage>
        <taxon>Eukaryota</taxon>
        <taxon>Fungi</taxon>
        <taxon>Dikarya</taxon>
        <taxon>Ascomycota</taxon>
        <taxon>Pezizomycotina</taxon>
        <taxon>Sordariomycetes</taxon>
        <taxon>Sordariomycetidae</taxon>
        <taxon>Sordariales</taxon>
        <taxon>Sordariales incertae sedis</taxon>
        <taxon>Madurella</taxon>
    </lineage>
</organism>
<dbReference type="OrthoDB" id="5051687at2759"/>
<sequence>MLTTNESTSKPKVILRGPTDWMEWHQQFRTRIQQADLADYFDGDRDLLLKPTTRFDPQKAVEEYKTERYIHHYRQEARNRQIDLPDHNNFETTVARAQHNSFHQFAREHSNEDYKDIKDFFLWAKRADFEAKEKEYNKEKQELKTIRNWLYDTVDRTYQLSYFLPDNSLKQWYNDLKGAALQPKVVTLHARTKLLNHVAAIKRRNAIKPDELEQWVREWESLFEQAQQLKVAETTHPTSGARTC</sequence>
<dbReference type="Proteomes" id="UP000078237">
    <property type="component" value="Unassembled WGS sequence"/>
</dbReference>
<gene>
    <name evidence="1" type="ORF">MMYC01_206281</name>
</gene>
<comment type="caution">
    <text evidence="1">The sequence shown here is derived from an EMBL/GenBank/DDBJ whole genome shotgun (WGS) entry which is preliminary data.</text>
</comment>
<dbReference type="EMBL" id="LCTW02000101">
    <property type="protein sequence ID" value="KXX78982.1"/>
    <property type="molecule type" value="Genomic_DNA"/>
</dbReference>
<name>A0A175W606_9PEZI</name>
<dbReference type="VEuPathDB" id="FungiDB:MMYC01_206281"/>
<proteinExistence type="predicted"/>
<accession>A0A175W606</accession>
<protein>
    <submittedName>
        <fullName evidence="1">Uncharacterized protein</fullName>
    </submittedName>
</protein>
<keyword evidence="2" id="KW-1185">Reference proteome</keyword>
<dbReference type="AlphaFoldDB" id="A0A175W606"/>
<reference evidence="1 2" key="1">
    <citation type="journal article" date="2016" name="Genome Announc.">
        <title>Genome Sequence of Madurella mycetomatis mm55, Isolated from a Human Mycetoma Case in Sudan.</title>
        <authorList>
            <person name="Smit S."/>
            <person name="Derks M.F."/>
            <person name="Bervoets S."/>
            <person name="Fahal A."/>
            <person name="van Leeuwen W."/>
            <person name="van Belkum A."/>
            <person name="van de Sande W.W."/>
        </authorList>
    </citation>
    <scope>NUCLEOTIDE SEQUENCE [LARGE SCALE GENOMIC DNA]</scope>
    <source>
        <strain evidence="2">mm55</strain>
    </source>
</reference>
<evidence type="ECO:0000313" key="2">
    <source>
        <dbReference type="Proteomes" id="UP000078237"/>
    </source>
</evidence>